<accession>Q22C07</accession>
<dbReference type="InParanoid" id="Q22C07"/>
<name>Q22C07_TETTS</name>
<dbReference type="RefSeq" id="XP_001030465.1">
    <property type="nucleotide sequence ID" value="XM_001030465.1"/>
</dbReference>
<evidence type="ECO:0000313" key="2">
    <source>
        <dbReference type="Proteomes" id="UP000009168"/>
    </source>
</evidence>
<keyword evidence="2" id="KW-1185">Reference proteome</keyword>
<gene>
    <name evidence="1" type="ORF">TTHERM_01081620</name>
</gene>
<dbReference type="GeneID" id="7842598"/>
<protein>
    <submittedName>
        <fullName evidence="1">Uncharacterized protein</fullName>
    </submittedName>
</protein>
<sequence>MLQYTISRSNNSHNFNNYQFLLDNPQQKYCKLPIIRPPTTSPNLEKRGSLSFQKNMGSYSRGGSQYREQYTVYMLISALSRFQS</sequence>
<dbReference type="KEGG" id="tet:TTHERM_01081620"/>
<reference evidence="2" key="1">
    <citation type="journal article" date="2006" name="PLoS Biol.">
        <title>Macronuclear genome sequence of the ciliate Tetrahymena thermophila, a model eukaryote.</title>
        <authorList>
            <person name="Eisen J.A."/>
            <person name="Coyne R.S."/>
            <person name="Wu M."/>
            <person name="Wu D."/>
            <person name="Thiagarajan M."/>
            <person name="Wortman J.R."/>
            <person name="Badger J.H."/>
            <person name="Ren Q."/>
            <person name="Amedeo P."/>
            <person name="Jones K.M."/>
            <person name="Tallon L.J."/>
            <person name="Delcher A.L."/>
            <person name="Salzberg S.L."/>
            <person name="Silva J.C."/>
            <person name="Haas B.J."/>
            <person name="Majoros W.H."/>
            <person name="Farzad M."/>
            <person name="Carlton J.M."/>
            <person name="Smith R.K. Jr."/>
            <person name="Garg J."/>
            <person name="Pearlman R.E."/>
            <person name="Karrer K.M."/>
            <person name="Sun L."/>
            <person name="Manning G."/>
            <person name="Elde N.C."/>
            <person name="Turkewitz A.P."/>
            <person name="Asai D.J."/>
            <person name="Wilkes D.E."/>
            <person name="Wang Y."/>
            <person name="Cai H."/>
            <person name="Collins K."/>
            <person name="Stewart B.A."/>
            <person name="Lee S.R."/>
            <person name="Wilamowska K."/>
            <person name="Weinberg Z."/>
            <person name="Ruzzo W.L."/>
            <person name="Wloga D."/>
            <person name="Gaertig J."/>
            <person name="Frankel J."/>
            <person name="Tsao C.-C."/>
            <person name="Gorovsky M.A."/>
            <person name="Keeling P.J."/>
            <person name="Waller R.F."/>
            <person name="Patron N.J."/>
            <person name="Cherry J.M."/>
            <person name="Stover N.A."/>
            <person name="Krieger C.J."/>
            <person name="del Toro C."/>
            <person name="Ryder H.F."/>
            <person name="Williamson S.C."/>
            <person name="Barbeau R.A."/>
            <person name="Hamilton E.P."/>
            <person name="Orias E."/>
        </authorList>
    </citation>
    <scope>NUCLEOTIDE SEQUENCE [LARGE SCALE GENOMIC DNA]</scope>
    <source>
        <strain evidence="2">SB210</strain>
    </source>
</reference>
<proteinExistence type="predicted"/>
<dbReference type="HOGENOM" id="CLU_2532495_0_0_1"/>
<dbReference type="Proteomes" id="UP000009168">
    <property type="component" value="Unassembled WGS sequence"/>
</dbReference>
<dbReference type="AlphaFoldDB" id="Q22C07"/>
<evidence type="ECO:0000313" key="1">
    <source>
        <dbReference type="EMBL" id="EAR82802.1"/>
    </source>
</evidence>
<organism evidence="1 2">
    <name type="scientific">Tetrahymena thermophila (strain SB210)</name>
    <dbReference type="NCBI Taxonomy" id="312017"/>
    <lineage>
        <taxon>Eukaryota</taxon>
        <taxon>Sar</taxon>
        <taxon>Alveolata</taxon>
        <taxon>Ciliophora</taxon>
        <taxon>Intramacronucleata</taxon>
        <taxon>Oligohymenophorea</taxon>
        <taxon>Hymenostomatida</taxon>
        <taxon>Tetrahymenina</taxon>
        <taxon>Tetrahymenidae</taxon>
        <taxon>Tetrahymena</taxon>
    </lineage>
</organism>
<dbReference type="EMBL" id="GG662684">
    <property type="protein sequence ID" value="EAR82802.1"/>
    <property type="molecule type" value="Genomic_DNA"/>
</dbReference>